<evidence type="ECO:0000256" key="3">
    <source>
        <dbReference type="ARBA" id="ARBA00004964"/>
    </source>
</evidence>
<feature type="binding site" evidence="8">
    <location>
        <position position="17"/>
    </location>
    <ligand>
        <name>ADP-alpha-D-glucose</name>
        <dbReference type="ChEBI" id="CHEBI:57498"/>
    </ligand>
</feature>
<reference evidence="12 13" key="1">
    <citation type="submission" date="2017-10" db="EMBL/GenBank/DDBJ databases">
        <title>Two draft genome sequences of Pusillimonas sp. strains isolated from a nitrate- and radionuclide-contaminated groundwater in Russia.</title>
        <authorList>
            <person name="Grouzdev D.S."/>
            <person name="Tourova T.P."/>
            <person name="Goeva M.A."/>
            <person name="Babich T.L."/>
            <person name="Sokolova D.S."/>
            <person name="Abdullin R."/>
            <person name="Poltaraus A.B."/>
            <person name="Toshchakov S.V."/>
            <person name="Nazina T.N."/>
        </authorList>
    </citation>
    <scope>NUCLEOTIDE SEQUENCE [LARGE SCALE GENOMIC DNA]</scope>
    <source>
        <strain evidence="12 13">JR1/69-2-13</strain>
    </source>
</reference>
<dbReference type="Proteomes" id="UP000234328">
    <property type="component" value="Unassembled WGS sequence"/>
</dbReference>
<dbReference type="PANTHER" id="PTHR45825:SF11">
    <property type="entry name" value="ALPHA AMYLASE DOMAIN-CONTAINING PROTEIN"/>
    <property type="match status" value="1"/>
</dbReference>
<evidence type="ECO:0000256" key="7">
    <source>
        <dbReference type="ARBA" id="ARBA00023056"/>
    </source>
</evidence>
<organism evidence="12 13">
    <name type="scientific">Pollutimonas nitritireducens</name>
    <dbReference type="NCBI Taxonomy" id="2045209"/>
    <lineage>
        <taxon>Bacteria</taxon>
        <taxon>Pseudomonadati</taxon>
        <taxon>Pseudomonadota</taxon>
        <taxon>Betaproteobacteria</taxon>
        <taxon>Burkholderiales</taxon>
        <taxon>Alcaligenaceae</taxon>
        <taxon>Pollutimonas</taxon>
    </lineage>
</organism>
<evidence type="ECO:0000256" key="5">
    <source>
        <dbReference type="ARBA" id="ARBA00022676"/>
    </source>
</evidence>
<evidence type="ECO:0000313" key="12">
    <source>
        <dbReference type="EMBL" id="PLC54543.1"/>
    </source>
</evidence>
<dbReference type="RefSeq" id="WP_102069312.1">
    <property type="nucleotide sequence ID" value="NZ_PDNV01000004.1"/>
</dbReference>
<gene>
    <name evidence="8" type="primary">glgA</name>
    <name evidence="12" type="ORF">CR155_07165</name>
</gene>
<evidence type="ECO:0000256" key="1">
    <source>
        <dbReference type="ARBA" id="ARBA00001478"/>
    </source>
</evidence>
<dbReference type="SUPFAM" id="SSF53756">
    <property type="entry name" value="UDP-Glycosyltransferase/glycogen phosphorylase"/>
    <property type="match status" value="1"/>
</dbReference>
<feature type="domain" description="Starch synthase catalytic" evidence="11">
    <location>
        <begin position="4"/>
        <end position="238"/>
    </location>
</feature>
<dbReference type="CDD" id="cd03791">
    <property type="entry name" value="GT5_Glycogen_synthase_DULL1-like"/>
    <property type="match status" value="1"/>
</dbReference>
<sequence length="561" mass="59983">MVLRILAVTSEAFPLAKTGGLGDAVSGLSMSVQEGGAQVTLLLPAYPSTMSHVSQVSVVSVLDGLPGGDATLLSAYCPELGLPVLLLKNDALYERAGYYVDPDGIEYADNALRFAALSHGAARIAQGLEGIPRPHIVHAHDWHTALTPLLMHQMKVTDIRTVLTLHNVAFQGVFPMANADALGIAPQYRTDEGMEYWGQLNFLKAGIRYADLITVVSHNYAREILTPRFGCGLEGVLATRSSDIISIPNGIDTKLWNPQADPYLRGRPFSADHLSNKALCKSDLQRSFGLVENPRATVMAMGSRLTSQKMADLAANAIPMALDAHTDLQVCIMGMGDHALEARLSQLVGRYPGRCSVSIGFEEARAHLLHAGADMLLHGSRFEPFGLTPLYSMRYGTIPVASRVGGMADTIVDPGAGQAAGAMHAATGVLFDGESTDDMVRAIARAMGLRSYPAIWRAMQMNGMRADFSWAKTAPAYLSAYQSLCPAVGLERIPERISGRLSERMPERRRATTGFVGQANRANPGVLAARSGAAAGTTGKLNRLREGVSLEPMGPHRASAA</sequence>
<dbReference type="PANTHER" id="PTHR45825">
    <property type="entry name" value="GRANULE-BOUND STARCH SYNTHASE 1, CHLOROPLASTIC/AMYLOPLASTIC"/>
    <property type="match status" value="1"/>
</dbReference>
<dbReference type="Gene3D" id="3.40.50.2000">
    <property type="entry name" value="Glycogen Phosphorylase B"/>
    <property type="match status" value="2"/>
</dbReference>
<keyword evidence="7 8" id="KW-0320">Glycogen biosynthesis</keyword>
<keyword evidence="6 8" id="KW-0808">Transferase</keyword>
<evidence type="ECO:0000256" key="4">
    <source>
        <dbReference type="ARBA" id="ARBA00010281"/>
    </source>
</evidence>
<dbReference type="NCBIfam" id="NF001899">
    <property type="entry name" value="PRK00654.1-2"/>
    <property type="match status" value="1"/>
</dbReference>
<evidence type="ECO:0000259" key="10">
    <source>
        <dbReference type="Pfam" id="PF00534"/>
    </source>
</evidence>
<dbReference type="InterPro" id="IPR011835">
    <property type="entry name" value="GS/SS"/>
</dbReference>
<comment type="pathway">
    <text evidence="3 8">Glycan biosynthesis; glycogen biosynthesis.</text>
</comment>
<comment type="catalytic activity">
    <reaction evidence="1 8">
        <text>[(1-&gt;4)-alpha-D-glucosyl](n) + ADP-alpha-D-glucose = [(1-&gt;4)-alpha-D-glucosyl](n+1) + ADP + H(+)</text>
        <dbReference type="Rhea" id="RHEA:18189"/>
        <dbReference type="Rhea" id="RHEA-COMP:9584"/>
        <dbReference type="Rhea" id="RHEA-COMP:9587"/>
        <dbReference type="ChEBI" id="CHEBI:15378"/>
        <dbReference type="ChEBI" id="CHEBI:15444"/>
        <dbReference type="ChEBI" id="CHEBI:57498"/>
        <dbReference type="ChEBI" id="CHEBI:456216"/>
        <dbReference type="EC" id="2.4.1.21"/>
    </reaction>
</comment>
<evidence type="ECO:0000256" key="2">
    <source>
        <dbReference type="ARBA" id="ARBA00002764"/>
    </source>
</evidence>
<evidence type="ECO:0000256" key="9">
    <source>
        <dbReference type="SAM" id="MobiDB-lite"/>
    </source>
</evidence>
<dbReference type="GO" id="GO:0005978">
    <property type="term" value="P:glycogen biosynthetic process"/>
    <property type="evidence" value="ECO:0007669"/>
    <property type="project" value="UniProtKB-UniRule"/>
</dbReference>
<dbReference type="GO" id="GO:0004373">
    <property type="term" value="F:alpha-1,4-glucan glucosyltransferase (UDP-glucose donor) activity"/>
    <property type="evidence" value="ECO:0007669"/>
    <property type="project" value="InterPro"/>
</dbReference>
<dbReference type="OrthoDB" id="9808590at2"/>
<comment type="function">
    <text evidence="2 8">Synthesizes alpha-1,4-glucan chains using ADP-glucose.</text>
</comment>
<feature type="region of interest" description="Disordered" evidence="9">
    <location>
        <begin position="530"/>
        <end position="561"/>
    </location>
</feature>
<dbReference type="Pfam" id="PF00534">
    <property type="entry name" value="Glycos_transf_1"/>
    <property type="match status" value="1"/>
</dbReference>
<dbReference type="HAMAP" id="MF_00484">
    <property type="entry name" value="Glycogen_synth"/>
    <property type="match status" value="1"/>
</dbReference>
<dbReference type="InterPro" id="IPR001296">
    <property type="entry name" value="Glyco_trans_1"/>
</dbReference>
<dbReference type="EC" id="2.4.1.21" evidence="8"/>
<comment type="similarity">
    <text evidence="4 8">Belongs to the glycosyltransferase 1 family. Bacterial/plant glycogen synthase subfamily.</text>
</comment>
<name>A0A2N4UHP2_9BURK</name>
<dbReference type="Pfam" id="PF08323">
    <property type="entry name" value="Glyco_transf_5"/>
    <property type="match status" value="1"/>
</dbReference>
<evidence type="ECO:0000259" key="11">
    <source>
        <dbReference type="Pfam" id="PF08323"/>
    </source>
</evidence>
<protein>
    <recommendedName>
        <fullName evidence="8">Glycogen synthase</fullName>
        <ecNumber evidence="8">2.4.1.21</ecNumber>
    </recommendedName>
    <alternativeName>
        <fullName evidence="8">Starch [bacterial glycogen] synthase</fullName>
    </alternativeName>
</protein>
<feature type="domain" description="Glycosyl transferase family 1" evidence="10">
    <location>
        <begin position="293"/>
        <end position="450"/>
    </location>
</feature>
<keyword evidence="5 8" id="KW-0328">Glycosyltransferase</keyword>
<evidence type="ECO:0000313" key="13">
    <source>
        <dbReference type="Proteomes" id="UP000234328"/>
    </source>
</evidence>
<dbReference type="AlphaFoldDB" id="A0A2N4UHP2"/>
<keyword evidence="13" id="KW-1185">Reference proteome</keyword>
<dbReference type="GO" id="GO:0009011">
    <property type="term" value="F:alpha-1,4-glucan glucosyltransferase (ADP-glucose donor) activity"/>
    <property type="evidence" value="ECO:0007669"/>
    <property type="project" value="UniProtKB-UniRule"/>
</dbReference>
<dbReference type="InterPro" id="IPR013534">
    <property type="entry name" value="Starch_synth_cat_dom"/>
</dbReference>
<evidence type="ECO:0000256" key="8">
    <source>
        <dbReference type="HAMAP-Rule" id="MF_00484"/>
    </source>
</evidence>
<evidence type="ECO:0000256" key="6">
    <source>
        <dbReference type="ARBA" id="ARBA00022679"/>
    </source>
</evidence>
<accession>A0A2N4UHP2</accession>
<comment type="caution">
    <text evidence="12">The sequence shown here is derived from an EMBL/GenBank/DDBJ whole genome shotgun (WGS) entry which is preliminary data.</text>
</comment>
<dbReference type="UniPathway" id="UPA00164"/>
<dbReference type="EMBL" id="PDNV01000004">
    <property type="protein sequence ID" value="PLC54543.1"/>
    <property type="molecule type" value="Genomic_DNA"/>
</dbReference>
<dbReference type="NCBIfam" id="TIGR02095">
    <property type="entry name" value="glgA"/>
    <property type="match status" value="1"/>
</dbReference>
<proteinExistence type="inferred from homology"/>